<dbReference type="PANTHER" id="PTHR30126">
    <property type="entry name" value="HTH-TYPE TRANSCRIPTIONAL REGULATOR"/>
    <property type="match status" value="1"/>
</dbReference>
<dbReference type="Pfam" id="PF00126">
    <property type="entry name" value="HTH_1"/>
    <property type="match status" value="1"/>
</dbReference>
<comment type="similarity">
    <text evidence="1">Belongs to the LysR transcriptional regulatory family.</text>
</comment>
<gene>
    <name evidence="6" type="ORF">GCM10009855_28430</name>
</gene>
<organism evidence="6 7">
    <name type="scientific">Gordonia cholesterolivorans</name>
    <dbReference type="NCBI Taxonomy" id="559625"/>
    <lineage>
        <taxon>Bacteria</taxon>
        <taxon>Bacillati</taxon>
        <taxon>Actinomycetota</taxon>
        <taxon>Actinomycetes</taxon>
        <taxon>Mycobacteriales</taxon>
        <taxon>Gordoniaceae</taxon>
        <taxon>Gordonia</taxon>
    </lineage>
</organism>
<protein>
    <submittedName>
        <fullName evidence="6">LysR family transcriptional regulator</fullName>
    </submittedName>
</protein>
<dbReference type="Gene3D" id="1.10.10.10">
    <property type="entry name" value="Winged helix-like DNA-binding domain superfamily/Winged helix DNA-binding domain"/>
    <property type="match status" value="1"/>
</dbReference>
<dbReference type="SUPFAM" id="SSF53850">
    <property type="entry name" value="Periplasmic binding protein-like II"/>
    <property type="match status" value="1"/>
</dbReference>
<comment type="caution">
    <text evidence="6">The sequence shown here is derived from an EMBL/GenBank/DDBJ whole genome shotgun (WGS) entry which is preliminary data.</text>
</comment>
<dbReference type="InterPro" id="IPR036390">
    <property type="entry name" value="WH_DNA-bd_sf"/>
</dbReference>
<evidence type="ECO:0000256" key="1">
    <source>
        <dbReference type="ARBA" id="ARBA00009437"/>
    </source>
</evidence>
<evidence type="ECO:0000259" key="5">
    <source>
        <dbReference type="PROSITE" id="PS50931"/>
    </source>
</evidence>
<dbReference type="InterPro" id="IPR036388">
    <property type="entry name" value="WH-like_DNA-bd_sf"/>
</dbReference>
<sequence length="299" mass="31712">MDLRSIDLGALELLVGVDDHGSLSAAARALHVAQPNASRAIGRLERLLGVRLLDRVTTGSRLTPDGTVLVHWARRTVDDARALLDVAAGLLSDTAAEVTVDASMTVAEHLMPLWLGTFRTDHPETTVHLRVRNSSAVFEAVASGGCDVGFVESPSIPSGLHSAVVARDRLVLVVPPGHKWSRRRRPIDIAELAATPLLVREPGSGTRTTLEVALTGYDIAPPILELGSSAAIRTAVAGGVGPAVLSTLAVQESARSGELRVIDVDGLDLTRELRAVWRPPRTLQGPAAELVRIARRSAQ</sequence>
<dbReference type="PANTHER" id="PTHR30126:SF39">
    <property type="entry name" value="HTH-TYPE TRANSCRIPTIONAL REGULATOR CYSL"/>
    <property type="match status" value="1"/>
</dbReference>
<dbReference type="Pfam" id="PF03466">
    <property type="entry name" value="LysR_substrate"/>
    <property type="match status" value="1"/>
</dbReference>
<dbReference type="Proteomes" id="UP001501170">
    <property type="component" value="Unassembled WGS sequence"/>
</dbReference>
<name>A0ABP5USY5_9ACTN</name>
<dbReference type="SUPFAM" id="SSF46785">
    <property type="entry name" value="Winged helix' DNA-binding domain"/>
    <property type="match status" value="1"/>
</dbReference>
<dbReference type="EMBL" id="BAAARB010000016">
    <property type="protein sequence ID" value="GAA2386603.1"/>
    <property type="molecule type" value="Genomic_DNA"/>
</dbReference>
<proteinExistence type="inferred from homology"/>
<evidence type="ECO:0000313" key="6">
    <source>
        <dbReference type="EMBL" id="GAA2386603.1"/>
    </source>
</evidence>
<evidence type="ECO:0000256" key="3">
    <source>
        <dbReference type="ARBA" id="ARBA00023125"/>
    </source>
</evidence>
<keyword evidence="4" id="KW-0804">Transcription</keyword>
<dbReference type="InterPro" id="IPR000847">
    <property type="entry name" value="LysR_HTH_N"/>
</dbReference>
<reference evidence="7" key="1">
    <citation type="journal article" date="2019" name="Int. J. Syst. Evol. Microbiol.">
        <title>The Global Catalogue of Microorganisms (GCM) 10K type strain sequencing project: providing services to taxonomists for standard genome sequencing and annotation.</title>
        <authorList>
            <consortium name="The Broad Institute Genomics Platform"/>
            <consortium name="The Broad Institute Genome Sequencing Center for Infectious Disease"/>
            <person name="Wu L."/>
            <person name="Ma J."/>
        </authorList>
    </citation>
    <scope>NUCLEOTIDE SEQUENCE [LARGE SCALE GENOMIC DNA]</scope>
    <source>
        <strain evidence="7">JCM 16227</strain>
    </source>
</reference>
<feature type="domain" description="HTH lysR-type" evidence="5">
    <location>
        <begin position="6"/>
        <end position="63"/>
    </location>
</feature>
<dbReference type="Gene3D" id="3.40.190.10">
    <property type="entry name" value="Periplasmic binding protein-like II"/>
    <property type="match status" value="2"/>
</dbReference>
<dbReference type="PRINTS" id="PR00039">
    <property type="entry name" value="HTHLYSR"/>
</dbReference>
<keyword evidence="7" id="KW-1185">Reference proteome</keyword>
<keyword evidence="2" id="KW-0805">Transcription regulation</keyword>
<dbReference type="RefSeq" id="WP_222110895.1">
    <property type="nucleotide sequence ID" value="NZ_BAAARB010000016.1"/>
</dbReference>
<accession>A0ABP5USY5</accession>
<evidence type="ECO:0000256" key="4">
    <source>
        <dbReference type="ARBA" id="ARBA00023163"/>
    </source>
</evidence>
<keyword evidence="3" id="KW-0238">DNA-binding</keyword>
<dbReference type="PROSITE" id="PS50931">
    <property type="entry name" value="HTH_LYSR"/>
    <property type="match status" value="1"/>
</dbReference>
<evidence type="ECO:0000313" key="7">
    <source>
        <dbReference type="Proteomes" id="UP001501170"/>
    </source>
</evidence>
<evidence type="ECO:0000256" key="2">
    <source>
        <dbReference type="ARBA" id="ARBA00023015"/>
    </source>
</evidence>
<dbReference type="InterPro" id="IPR005119">
    <property type="entry name" value="LysR_subst-bd"/>
</dbReference>